<reference evidence="7 8" key="1">
    <citation type="submission" date="2020-08" db="EMBL/GenBank/DDBJ databases">
        <title>Functional genomics of gut bacteria from endangered species of beetles.</title>
        <authorList>
            <person name="Carlos-Shanley C."/>
        </authorList>
    </citation>
    <scope>NUCLEOTIDE SEQUENCE [LARGE SCALE GENOMIC DNA]</scope>
    <source>
        <strain evidence="7 8">S00239</strain>
    </source>
</reference>
<evidence type="ECO:0000313" key="7">
    <source>
        <dbReference type="EMBL" id="MBB4842865.1"/>
    </source>
</evidence>
<evidence type="ECO:0000256" key="1">
    <source>
        <dbReference type="ARBA" id="ARBA00004141"/>
    </source>
</evidence>
<keyword evidence="7" id="KW-0645">Protease</keyword>
<evidence type="ECO:0000259" key="6">
    <source>
        <dbReference type="Pfam" id="PF01694"/>
    </source>
</evidence>
<dbReference type="InterPro" id="IPR035952">
    <property type="entry name" value="Rhomboid-like_sf"/>
</dbReference>
<evidence type="ECO:0000313" key="8">
    <source>
        <dbReference type="Proteomes" id="UP000562027"/>
    </source>
</evidence>
<gene>
    <name evidence="7" type="ORF">HNP55_001380</name>
</gene>
<evidence type="ECO:0000256" key="5">
    <source>
        <dbReference type="SAM" id="Phobius"/>
    </source>
</evidence>
<name>A0A840L858_9BURK</name>
<feature type="transmembrane region" description="Helical" evidence="5">
    <location>
        <begin position="109"/>
        <end position="130"/>
    </location>
</feature>
<accession>A0A840L858</accession>
<organism evidence="7 8">
    <name type="scientific">Roseateles oligotrophus</name>
    <dbReference type="NCBI Taxonomy" id="1769250"/>
    <lineage>
        <taxon>Bacteria</taxon>
        <taxon>Pseudomonadati</taxon>
        <taxon>Pseudomonadota</taxon>
        <taxon>Betaproteobacteria</taxon>
        <taxon>Burkholderiales</taxon>
        <taxon>Sphaerotilaceae</taxon>
        <taxon>Roseateles</taxon>
    </lineage>
</organism>
<dbReference type="RefSeq" id="WP_184297553.1">
    <property type="nucleotide sequence ID" value="NZ_JACHLP010000002.1"/>
</dbReference>
<feature type="transmembrane region" description="Helical" evidence="5">
    <location>
        <begin position="142"/>
        <end position="157"/>
    </location>
</feature>
<keyword evidence="4 5" id="KW-0472">Membrane</keyword>
<proteinExistence type="predicted"/>
<feature type="transmembrane region" description="Helical" evidence="5">
    <location>
        <begin position="87"/>
        <end position="103"/>
    </location>
</feature>
<keyword evidence="3 5" id="KW-1133">Transmembrane helix</keyword>
<protein>
    <submittedName>
        <fullName evidence="7">Rhomboid family GlyGly-CTERM serine protease</fullName>
    </submittedName>
</protein>
<dbReference type="GO" id="GO:0004252">
    <property type="term" value="F:serine-type endopeptidase activity"/>
    <property type="evidence" value="ECO:0007669"/>
    <property type="project" value="InterPro"/>
</dbReference>
<feature type="domain" description="Peptidase S54 rhomboid" evidence="6">
    <location>
        <begin position="46"/>
        <end position="193"/>
    </location>
</feature>
<keyword evidence="8" id="KW-1185">Reference proteome</keyword>
<dbReference type="InterPro" id="IPR023826">
    <property type="entry name" value="Rhom-like_SP_proteobac"/>
</dbReference>
<evidence type="ECO:0000256" key="3">
    <source>
        <dbReference type="ARBA" id="ARBA00022989"/>
    </source>
</evidence>
<dbReference type="InterPro" id="IPR022764">
    <property type="entry name" value="Peptidase_S54_rhomboid_dom"/>
</dbReference>
<dbReference type="Gene3D" id="1.20.1540.10">
    <property type="entry name" value="Rhomboid-like"/>
    <property type="match status" value="1"/>
</dbReference>
<keyword evidence="7" id="KW-0378">Hydrolase</keyword>
<dbReference type="AlphaFoldDB" id="A0A840L858"/>
<sequence>MKLAPASRGGIAWLGLSLLLSLGALLAWLSPGSNAWLDWQPQLAWQQPWRACSAVFVHWSLQHLLANLGACAVVGWFGWAARVPPRAVLAFALAWPLSQWGLLLKPDLLHFGGLSGTLHAGVAVVLVELVCGPETTPRQRRIGLAVSLGLIIKLWSEEPFGPAMRVLSGWDIAVAPLSHFTGALAGTFTAGLLLLGAMARRPR</sequence>
<dbReference type="NCBIfam" id="TIGR03902">
    <property type="entry name" value="rhom_GG_sort"/>
    <property type="match status" value="1"/>
</dbReference>
<keyword evidence="2 5" id="KW-0812">Transmembrane</keyword>
<dbReference type="SUPFAM" id="SSF144091">
    <property type="entry name" value="Rhomboid-like"/>
    <property type="match status" value="1"/>
</dbReference>
<dbReference type="Pfam" id="PF01694">
    <property type="entry name" value="Rhomboid"/>
    <property type="match status" value="1"/>
</dbReference>
<feature type="transmembrane region" description="Helical" evidence="5">
    <location>
        <begin position="177"/>
        <end position="199"/>
    </location>
</feature>
<evidence type="ECO:0000256" key="2">
    <source>
        <dbReference type="ARBA" id="ARBA00022692"/>
    </source>
</evidence>
<dbReference type="EMBL" id="JACHLP010000002">
    <property type="protein sequence ID" value="MBB4842865.1"/>
    <property type="molecule type" value="Genomic_DNA"/>
</dbReference>
<comment type="subcellular location">
    <subcellularLocation>
        <location evidence="1">Membrane</location>
        <topology evidence="1">Multi-pass membrane protein</topology>
    </subcellularLocation>
</comment>
<feature type="transmembrane region" description="Helical" evidence="5">
    <location>
        <begin position="59"/>
        <end position="80"/>
    </location>
</feature>
<dbReference type="GO" id="GO:0006508">
    <property type="term" value="P:proteolysis"/>
    <property type="evidence" value="ECO:0007669"/>
    <property type="project" value="UniProtKB-KW"/>
</dbReference>
<dbReference type="Proteomes" id="UP000562027">
    <property type="component" value="Unassembled WGS sequence"/>
</dbReference>
<evidence type="ECO:0000256" key="4">
    <source>
        <dbReference type="ARBA" id="ARBA00023136"/>
    </source>
</evidence>
<dbReference type="GO" id="GO:0016020">
    <property type="term" value="C:membrane"/>
    <property type="evidence" value="ECO:0007669"/>
    <property type="project" value="UniProtKB-SubCell"/>
</dbReference>
<comment type="caution">
    <text evidence="7">The sequence shown here is derived from an EMBL/GenBank/DDBJ whole genome shotgun (WGS) entry which is preliminary data.</text>
</comment>